<dbReference type="EMBL" id="CACTIH010009253">
    <property type="protein sequence ID" value="CAA3028442.1"/>
    <property type="molecule type" value="Genomic_DNA"/>
</dbReference>
<dbReference type="GO" id="GO:0043130">
    <property type="term" value="F:ubiquitin binding"/>
    <property type="evidence" value="ECO:0007669"/>
    <property type="project" value="InterPro"/>
</dbReference>
<dbReference type="GO" id="GO:0043328">
    <property type="term" value="P:protein transport to vacuole involved in ubiquitin-dependent protein catabolic process via the multivesicular body sorting pathway"/>
    <property type="evidence" value="ECO:0007669"/>
    <property type="project" value="InterPro"/>
</dbReference>
<gene>
    <name evidence="3" type="ORF">OLEA9_A036719</name>
</gene>
<reference evidence="3 4" key="1">
    <citation type="submission" date="2019-12" db="EMBL/GenBank/DDBJ databases">
        <authorList>
            <person name="Alioto T."/>
            <person name="Alioto T."/>
            <person name="Gomez Garrido J."/>
        </authorList>
    </citation>
    <scope>NUCLEOTIDE SEQUENCE [LARGE SCALE GENOMIC DNA]</scope>
</reference>
<accession>A0A8S0VFM1</accession>
<feature type="region of interest" description="Disordered" evidence="2">
    <location>
        <begin position="337"/>
        <end position="357"/>
    </location>
</feature>
<feature type="region of interest" description="Disordered" evidence="2">
    <location>
        <begin position="193"/>
        <end position="222"/>
    </location>
</feature>
<dbReference type="Proteomes" id="UP000594638">
    <property type="component" value="Unassembled WGS sequence"/>
</dbReference>
<dbReference type="PANTHER" id="PTHR45898">
    <property type="entry name" value="TOM1-LIKE PROTEIN"/>
    <property type="match status" value="1"/>
</dbReference>
<evidence type="ECO:0000313" key="4">
    <source>
        <dbReference type="Proteomes" id="UP000594638"/>
    </source>
</evidence>
<sequence>MLKTLSLLQSFCHITAEIGLSQRSGVQFPQHSPDTAPTFTPPVIHPISRHAQPSYEMTSSSTTRLDEAMVAEVETLWDEELLGQGLELNDSLQSVLAKHDKIASGSPLPPQWLLCLESLIFGEEEDDFAQLARSNGEGVTSVNTNHNAGPPEVPSTPTSKEFDFVDLLSDALVPISGYSGNPTPAFNSYIAPWAQSQPQPGLPSQPQLPTQPEPEPQPLPQTSFSTSISVVVWLPPPPWAATPGYFSNPNPASRSSYTYSTPTPIASSMPLQETKSLQHVDSFPAKESYVSINGDTQFNSSPRSPSPAGQKLFIPSYRLFEDLNVFAGAYGRYKVTNNPPSGLLGNRSQSMVGGRKR</sequence>
<dbReference type="SUPFAM" id="SSF89009">
    <property type="entry name" value="GAT-like domain"/>
    <property type="match status" value="1"/>
</dbReference>
<dbReference type="GO" id="GO:0035091">
    <property type="term" value="F:phosphatidylinositol binding"/>
    <property type="evidence" value="ECO:0007669"/>
    <property type="project" value="InterPro"/>
</dbReference>
<keyword evidence="4" id="KW-1185">Reference proteome</keyword>
<evidence type="ECO:0000256" key="1">
    <source>
        <dbReference type="ARBA" id="ARBA00007708"/>
    </source>
</evidence>
<dbReference type="PANTHER" id="PTHR45898:SF2">
    <property type="entry name" value="TOM1-LIKE PROTEIN 6"/>
    <property type="match status" value="1"/>
</dbReference>
<dbReference type="InterPro" id="IPR044836">
    <property type="entry name" value="TOL_plant"/>
</dbReference>
<evidence type="ECO:0000256" key="2">
    <source>
        <dbReference type="SAM" id="MobiDB-lite"/>
    </source>
</evidence>
<feature type="compositionally biased region" description="Pro residues" evidence="2">
    <location>
        <begin position="209"/>
        <end position="219"/>
    </location>
</feature>
<evidence type="ECO:0000313" key="3">
    <source>
        <dbReference type="EMBL" id="CAA3028442.1"/>
    </source>
</evidence>
<dbReference type="Gramene" id="OE9A036719T1">
    <property type="protein sequence ID" value="OE9A036719C1"/>
    <property type="gene ID" value="OE9A036719"/>
</dbReference>
<name>A0A8S0VFM1_OLEEU</name>
<dbReference type="OrthoDB" id="1751663at2759"/>
<feature type="compositionally biased region" description="Polar residues" evidence="2">
    <location>
        <begin position="337"/>
        <end position="351"/>
    </location>
</feature>
<feature type="region of interest" description="Disordered" evidence="2">
    <location>
        <begin position="139"/>
        <end position="158"/>
    </location>
</feature>
<dbReference type="AlphaFoldDB" id="A0A8S0VFM1"/>
<comment type="similarity">
    <text evidence="1">Belongs to the TOM1 family.</text>
</comment>
<organism evidence="3 4">
    <name type="scientific">Olea europaea subsp. europaea</name>
    <dbReference type="NCBI Taxonomy" id="158383"/>
    <lineage>
        <taxon>Eukaryota</taxon>
        <taxon>Viridiplantae</taxon>
        <taxon>Streptophyta</taxon>
        <taxon>Embryophyta</taxon>
        <taxon>Tracheophyta</taxon>
        <taxon>Spermatophyta</taxon>
        <taxon>Magnoliopsida</taxon>
        <taxon>eudicotyledons</taxon>
        <taxon>Gunneridae</taxon>
        <taxon>Pentapetalae</taxon>
        <taxon>asterids</taxon>
        <taxon>lamiids</taxon>
        <taxon>Lamiales</taxon>
        <taxon>Oleaceae</taxon>
        <taxon>Oleeae</taxon>
        <taxon>Olea</taxon>
    </lineage>
</organism>
<comment type="caution">
    <text evidence="3">The sequence shown here is derived from an EMBL/GenBank/DDBJ whole genome shotgun (WGS) entry which is preliminary data.</text>
</comment>
<feature type="compositionally biased region" description="Low complexity" evidence="2">
    <location>
        <begin position="195"/>
        <end position="208"/>
    </location>
</feature>
<proteinExistence type="inferred from homology"/>
<protein>
    <submittedName>
        <fullName evidence="3">Reticulon-like protein B3</fullName>
    </submittedName>
</protein>